<dbReference type="Pfam" id="PF00226">
    <property type="entry name" value="DnaJ"/>
    <property type="match status" value="1"/>
</dbReference>
<dbReference type="PANTHER" id="PTHR45168:SF3">
    <property type="entry name" value="DNAJ HEAT SHOCK PROTEIN FAMILY (HSP40) MEMBER B2"/>
    <property type="match status" value="1"/>
</dbReference>
<dbReference type="InterPro" id="IPR001623">
    <property type="entry name" value="DnaJ_domain"/>
</dbReference>
<dbReference type="CDD" id="cd06257">
    <property type="entry name" value="DnaJ"/>
    <property type="match status" value="1"/>
</dbReference>
<dbReference type="OrthoDB" id="10250354at2759"/>
<evidence type="ECO:0000313" key="5">
    <source>
        <dbReference type="RefSeq" id="XP_013399013.1"/>
    </source>
</evidence>
<dbReference type="GO" id="GO:0030544">
    <property type="term" value="F:Hsp70 protein binding"/>
    <property type="evidence" value="ECO:0007669"/>
    <property type="project" value="InterPro"/>
</dbReference>
<name>A0A1S3ILQ2_LINAN</name>
<dbReference type="PROSITE" id="PS50076">
    <property type="entry name" value="DNAJ_2"/>
    <property type="match status" value="1"/>
</dbReference>
<dbReference type="GeneID" id="106165368"/>
<dbReference type="RefSeq" id="XP_013399013.1">
    <property type="nucleotide sequence ID" value="XM_013543559.2"/>
</dbReference>
<dbReference type="SUPFAM" id="SSF46565">
    <property type="entry name" value="Chaperone J-domain"/>
    <property type="match status" value="1"/>
</dbReference>
<gene>
    <name evidence="5" type="primary">LOC106165368</name>
</gene>
<dbReference type="AlphaFoldDB" id="A0A1S3ILQ2"/>
<reference evidence="5" key="1">
    <citation type="submission" date="2025-08" db="UniProtKB">
        <authorList>
            <consortium name="RefSeq"/>
        </authorList>
    </citation>
    <scope>IDENTIFICATION</scope>
    <source>
        <tissue evidence="5">Gonads</tissue>
    </source>
</reference>
<keyword evidence="1" id="KW-0143">Chaperone</keyword>
<organism evidence="4 5">
    <name type="scientific">Lingula anatina</name>
    <name type="common">Brachiopod</name>
    <name type="synonym">Lingula unguis</name>
    <dbReference type="NCBI Taxonomy" id="7574"/>
    <lineage>
        <taxon>Eukaryota</taxon>
        <taxon>Metazoa</taxon>
        <taxon>Spiralia</taxon>
        <taxon>Lophotrochozoa</taxon>
        <taxon>Brachiopoda</taxon>
        <taxon>Linguliformea</taxon>
        <taxon>Lingulata</taxon>
        <taxon>Lingulida</taxon>
        <taxon>Linguloidea</taxon>
        <taxon>Lingulidae</taxon>
        <taxon>Lingula</taxon>
    </lineage>
</organism>
<protein>
    <submittedName>
        <fullName evidence="5">DnaJ homolog subfamily B member 6 isoform X3</fullName>
    </submittedName>
</protein>
<proteinExistence type="predicted"/>
<evidence type="ECO:0000256" key="1">
    <source>
        <dbReference type="ARBA" id="ARBA00023186"/>
    </source>
</evidence>
<dbReference type="FunFam" id="1.10.287.110:FF:000021">
    <property type="entry name" value="DnaJ (Hsp40) homolog, subfamily B, member 2"/>
    <property type="match status" value="1"/>
</dbReference>
<evidence type="ECO:0000259" key="3">
    <source>
        <dbReference type="PROSITE" id="PS50076"/>
    </source>
</evidence>
<sequence length="299" mass="33973">MPSLDYYDVLEVSRSAPDAEIKKAYKKMALRWHPDKNPDRKEEAEKKFKEISEAYEVLSDAKKRDLYDRYGKDGLNDADIDFGGYDTGFHFTFRDPEEVFREFFGGRDPFEDFFGGIGGRQQRGRNRTDRRTDLFQNSFPGFPSFGFMGGDMDPFAGFGGSKRRRRNPYHHHHHRHTVHGLNIPSLLRHFNQPESSIADSPFFGSQGLFSHRERQPGSRGQQVQQADNQSFTTFSGSAFSGPRQGGNFRSTSTSTRFVNGKKVVTKKVVENGVETVTVEEDGKVKSKTVNGQQAEAISY</sequence>
<dbReference type="PANTHER" id="PTHR45168">
    <property type="entry name" value="DNAJ HOMOLOG SUBFAMILY B MEMBER 2"/>
    <property type="match status" value="1"/>
</dbReference>
<accession>A0A1S3ILQ2</accession>
<evidence type="ECO:0000313" key="4">
    <source>
        <dbReference type="Proteomes" id="UP000085678"/>
    </source>
</evidence>
<dbReference type="PRINTS" id="PR00625">
    <property type="entry name" value="JDOMAIN"/>
</dbReference>
<dbReference type="Gene3D" id="1.10.287.110">
    <property type="entry name" value="DnaJ domain"/>
    <property type="match status" value="1"/>
</dbReference>
<dbReference type="GO" id="GO:0051082">
    <property type="term" value="F:unfolded protein binding"/>
    <property type="evidence" value="ECO:0007669"/>
    <property type="project" value="InterPro"/>
</dbReference>
<feature type="compositionally biased region" description="Polar residues" evidence="2">
    <location>
        <begin position="218"/>
        <end position="228"/>
    </location>
</feature>
<feature type="region of interest" description="Disordered" evidence="2">
    <location>
        <begin position="201"/>
        <end position="228"/>
    </location>
</feature>
<dbReference type="GO" id="GO:0005737">
    <property type="term" value="C:cytoplasm"/>
    <property type="evidence" value="ECO:0007669"/>
    <property type="project" value="UniProtKB-ARBA"/>
</dbReference>
<dbReference type="InterPro" id="IPR036869">
    <property type="entry name" value="J_dom_sf"/>
</dbReference>
<dbReference type="Proteomes" id="UP000085678">
    <property type="component" value="Unplaced"/>
</dbReference>
<feature type="domain" description="J" evidence="3">
    <location>
        <begin position="5"/>
        <end position="71"/>
    </location>
</feature>
<evidence type="ECO:0000256" key="2">
    <source>
        <dbReference type="SAM" id="MobiDB-lite"/>
    </source>
</evidence>
<dbReference type="InterPro" id="IPR043183">
    <property type="entry name" value="DNJB2/6-like"/>
</dbReference>
<dbReference type="InterPro" id="IPR018253">
    <property type="entry name" value="DnaJ_domain_CS"/>
</dbReference>
<keyword evidence="4" id="KW-1185">Reference proteome</keyword>
<dbReference type="SMART" id="SM00271">
    <property type="entry name" value="DnaJ"/>
    <property type="match status" value="1"/>
</dbReference>
<dbReference type="PROSITE" id="PS00636">
    <property type="entry name" value="DNAJ_1"/>
    <property type="match status" value="1"/>
</dbReference>
<feature type="region of interest" description="Disordered" evidence="2">
    <location>
        <begin position="234"/>
        <end position="253"/>
    </location>
</feature>